<name>A0AAN9R849_CANGL</name>
<protein>
    <submittedName>
        <fullName evidence="1">Uncharacterized protein</fullName>
    </submittedName>
</protein>
<keyword evidence="2" id="KW-1185">Reference proteome</keyword>
<evidence type="ECO:0000313" key="1">
    <source>
        <dbReference type="EMBL" id="KAK7362751.1"/>
    </source>
</evidence>
<accession>A0AAN9R849</accession>
<evidence type="ECO:0000313" key="2">
    <source>
        <dbReference type="Proteomes" id="UP001367508"/>
    </source>
</evidence>
<dbReference type="AlphaFoldDB" id="A0AAN9R849"/>
<dbReference type="Proteomes" id="UP001367508">
    <property type="component" value="Unassembled WGS sequence"/>
</dbReference>
<dbReference type="EMBL" id="JAYMYQ010000001">
    <property type="protein sequence ID" value="KAK7362751.1"/>
    <property type="molecule type" value="Genomic_DNA"/>
</dbReference>
<reference evidence="1 2" key="1">
    <citation type="submission" date="2024-01" db="EMBL/GenBank/DDBJ databases">
        <title>The genomes of 5 underutilized Papilionoideae crops provide insights into root nodulation and disease resistanc.</title>
        <authorList>
            <person name="Jiang F."/>
        </authorList>
    </citation>
    <scope>NUCLEOTIDE SEQUENCE [LARGE SCALE GENOMIC DNA]</scope>
    <source>
        <strain evidence="1">LVBAO_FW01</strain>
        <tissue evidence="1">Leaves</tissue>
    </source>
</reference>
<comment type="caution">
    <text evidence="1">The sequence shown here is derived from an EMBL/GenBank/DDBJ whole genome shotgun (WGS) entry which is preliminary data.</text>
</comment>
<sequence>MHSISVKSSFLIDIVKGQLYREPNHLISYCLKRVTFSLVRYGLHINALVIKLHAYIPTSICFVSWSSSACNKRIGKGSITQHST</sequence>
<gene>
    <name evidence="1" type="ORF">VNO77_04872</name>
</gene>
<proteinExistence type="predicted"/>
<organism evidence="1 2">
    <name type="scientific">Canavalia gladiata</name>
    <name type="common">Sword bean</name>
    <name type="synonym">Dolichos gladiatus</name>
    <dbReference type="NCBI Taxonomy" id="3824"/>
    <lineage>
        <taxon>Eukaryota</taxon>
        <taxon>Viridiplantae</taxon>
        <taxon>Streptophyta</taxon>
        <taxon>Embryophyta</taxon>
        <taxon>Tracheophyta</taxon>
        <taxon>Spermatophyta</taxon>
        <taxon>Magnoliopsida</taxon>
        <taxon>eudicotyledons</taxon>
        <taxon>Gunneridae</taxon>
        <taxon>Pentapetalae</taxon>
        <taxon>rosids</taxon>
        <taxon>fabids</taxon>
        <taxon>Fabales</taxon>
        <taxon>Fabaceae</taxon>
        <taxon>Papilionoideae</taxon>
        <taxon>50 kb inversion clade</taxon>
        <taxon>NPAAA clade</taxon>
        <taxon>indigoferoid/millettioid clade</taxon>
        <taxon>Phaseoleae</taxon>
        <taxon>Canavalia</taxon>
    </lineage>
</organism>